<dbReference type="InterPro" id="IPR036390">
    <property type="entry name" value="WH_DNA-bd_sf"/>
</dbReference>
<evidence type="ECO:0000256" key="4">
    <source>
        <dbReference type="ARBA" id="ARBA00022692"/>
    </source>
</evidence>
<comment type="subcellular location">
    <subcellularLocation>
        <location evidence="1">Endoplasmic reticulum membrane</location>
        <topology evidence="1">Single-pass membrane protein</topology>
    </subcellularLocation>
</comment>
<evidence type="ECO:0000256" key="3">
    <source>
        <dbReference type="ARBA" id="ARBA00018218"/>
    </source>
</evidence>
<accession>A0AAV6KFQ6</accession>
<evidence type="ECO:0000256" key="5">
    <source>
        <dbReference type="ARBA" id="ARBA00022786"/>
    </source>
</evidence>
<evidence type="ECO:0000256" key="6">
    <source>
        <dbReference type="ARBA" id="ARBA00022824"/>
    </source>
</evidence>
<comment type="function">
    <text evidence="9">Substrate adapter for ufmylation, the covalent attachment of the ubiquitin-like modifier UFM1 to substrate proteins.</text>
</comment>
<dbReference type="AlphaFoldDB" id="A0AAV6KFQ6"/>
<comment type="similarity">
    <text evidence="2">Belongs to the DDRGK1 family.</text>
</comment>
<keyword evidence="7" id="KW-1133">Transmembrane helix</keyword>
<dbReference type="PANTHER" id="PTHR48176">
    <property type="entry name" value="DDRGK DOMAIN-CONTAINING PROTEIN 1"/>
    <property type="match status" value="1"/>
</dbReference>
<dbReference type="InterPro" id="IPR019153">
    <property type="entry name" value="DDRGK_dom-contain"/>
</dbReference>
<keyword evidence="6" id="KW-0256">Endoplasmic reticulum</keyword>
<keyword evidence="8" id="KW-0472">Membrane</keyword>
<sequence>MKAEEASRDSRHTKQDRYAEMRRQKDEEREALERQQEEEAMARKAKEEEAASLEFEKWKGDFSVDAEGTTENEVQDGSQGLLFDFVEYIKKHKCIPLEDLAAEFKLRTQDCINRINSLENMGRLSGVMDDRGKYIYISLEEMQAVADYIKRQGRVSISHLASQSNQFIDLEPKAQFVEEISSVEEITAA</sequence>
<keyword evidence="4" id="KW-0812">Transmembrane</keyword>
<keyword evidence="5" id="KW-0833">Ubl conjugation pathway</keyword>
<dbReference type="Pfam" id="PF09756">
    <property type="entry name" value="DDRGK"/>
    <property type="match status" value="1"/>
</dbReference>
<dbReference type="InterPro" id="IPR036388">
    <property type="entry name" value="WH-like_DNA-bd_sf"/>
</dbReference>
<dbReference type="PANTHER" id="PTHR48176:SF1">
    <property type="entry name" value="DDRGK DOMAIN-CONTAINING PROTEIN 1"/>
    <property type="match status" value="1"/>
</dbReference>
<evidence type="ECO:0000313" key="11">
    <source>
        <dbReference type="EMBL" id="KAG5551117.1"/>
    </source>
</evidence>
<protein>
    <recommendedName>
        <fullName evidence="3">DDRGK domain-containing protein 1</fullName>
    </recommendedName>
</protein>
<comment type="caution">
    <text evidence="11">The sequence shown here is derived from an EMBL/GenBank/DDBJ whole genome shotgun (WGS) entry which is preliminary data.</text>
</comment>
<feature type="region of interest" description="Disordered" evidence="10">
    <location>
        <begin position="1"/>
        <end position="51"/>
    </location>
</feature>
<evidence type="ECO:0000256" key="9">
    <source>
        <dbReference type="ARBA" id="ARBA00023438"/>
    </source>
</evidence>
<dbReference type="Proteomes" id="UP000823749">
    <property type="component" value="Chromosome 4"/>
</dbReference>
<dbReference type="GO" id="GO:0044389">
    <property type="term" value="F:ubiquitin-like protein ligase binding"/>
    <property type="evidence" value="ECO:0007669"/>
    <property type="project" value="TreeGrafter"/>
</dbReference>
<dbReference type="EMBL" id="JACTNZ010000004">
    <property type="protein sequence ID" value="KAG5551117.1"/>
    <property type="molecule type" value="Genomic_DNA"/>
</dbReference>
<evidence type="ECO:0000256" key="2">
    <source>
        <dbReference type="ARBA" id="ARBA00009829"/>
    </source>
</evidence>
<proteinExistence type="inferred from homology"/>
<evidence type="ECO:0000256" key="7">
    <source>
        <dbReference type="ARBA" id="ARBA00022989"/>
    </source>
</evidence>
<evidence type="ECO:0000313" key="12">
    <source>
        <dbReference type="Proteomes" id="UP000823749"/>
    </source>
</evidence>
<gene>
    <name evidence="11" type="ORF">RHGRI_009516</name>
</gene>
<dbReference type="SUPFAM" id="SSF46785">
    <property type="entry name" value="Winged helix' DNA-binding domain"/>
    <property type="match status" value="1"/>
</dbReference>
<dbReference type="GO" id="GO:0005789">
    <property type="term" value="C:endoplasmic reticulum membrane"/>
    <property type="evidence" value="ECO:0007669"/>
    <property type="project" value="UniProtKB-SubCell"/>
</dbReference>
<dbReference type="FunFam" id="1.10.10.10:FF:000143">
    <property type="entry name" value="DDRGK domain-containing protein 1"/>
    <property type="match status" value="1"/>
</dbReference>
<evidence type="ECO:0000256" key="8">
    <source>
        <dbReference type="ARBA" id="ARBA00023136"/>
    </source>
</evidence>
<reference evidence="11" key="1">
    <citation type="submission" date="2020-08" db="EMBL/GenBank/DDBJ databases">
        <title>Plant Genome Project.</title>
        <authorList>
            <person name="Zhang R.-G."/>
        </authorList>
    </citation>
    <scope>NUCLEOTIDE SEQUENCE</scope>
    <source>
        <strain evidence="11">WSP0</strain>
        <tissue evidence="11">Leaf</tissue>
    </source>
</reference>
<keyword evidence="12" id="KW-1185">Reference proteome</keyword>
<organism evidence="11 12">
    <name type="scientific">Rhododendron griersonianum</name>
    <dbReference type="NCBI Taxonomy" id="479676"/>
    <lineage>
        <taxon>Eukaryota</taxon>
        <taxon>Viridiplantae</taxon>
        <taxon>Streptophyta</taxon>
        <taxon>Embryophyta</taxon>
        <taxon>Tracheophyta</taxon>
        <taxon>Spermatophyta</taxon>
        <taxon>Magnoliopsida</taxon>
        <taxon>eudicotyledons</taxon>
        <taxon>Gunneridae</taxon>
        <taxon>Pentapetalae</taxon>
        <taxon>asterids</taxon>
        <taxon>Ericales</taxon>
        <taxon>Ericaceae</taxon>
        <taxon>Ericoideae</taxon>
        <taxon>Rhodoreae</taxon>
        <taxon>Rhododendron</taxon>
    </lineage>
</organism>
<name>A0AAV6KFQ6_9ERIC</name>
<dbReference type="SMART" id="SM01128">
    <property type="entry name" value="DDRGK"/>
    <property type="match status" value="1"/>
</dbReference>
<evidence type="ECO:0000256" key="10">
    <source>
        <dbReference type="SAM" id="MobiDB-lite"/>
    </source>
</evidence>
<evidence type="ECO:0000256" key="1">
    <source>
        <dbReference type="ARBA" id="ARBA00004389"/>
    </source>
</evidence>
<dbReference type="Gene3D" id="1.10.10.10">
    <property type="entry name" value="Winged helix-like DNA-binding domain superfamily/Winged helix DNA-binding domain"/>
    <property type="match status" value="1"/>
</dbReference>
<dbReference type="InterPro" id="IPR050899">
    <property type="entry name" value="DDRGK_domain-containing"/>
</dbReference>